<gene>
    <name evidence="3" type="ORF">ACGRQ9_01365</name>
    <name evidence="4" type="ORF">ACGRQ9_17940</name>
</gene>
<dbReference type="Pfam" id="PF02371">
    <property type="entry name" value="Transposase_20"/>
    <property type="match status" value="1"/>
</dbReference>
<organism evidence="3 5">
    <name type="scientific">Vibrio rumoiensis</name>
    <dbReference type="NCBI Taxonomy" id="76258"/>
    <lineage>
        <taxon>Bacteria</taxon>
        <taxon>Pseudomonadati</taxon>
        <taxon>Pseudomonadota</taxon>
        <taxon>Gammaproteobacteria</taxon>
        <taxon>Vibrionales</taxon>
        <taxon>Vibrionaceae</taxon>
        <taxon>Vibrio</taxon>
    </lineage>
</organism>
<accession>A0ABW7IUK5</accession>
<evidence type="ECO:0000313" key="3">
    <source>
        <dbReference type="EMBL" id="MFH0264193.1"/>
    </source>
</evidence>
<dbReference type="InterPro" id="IPR047650">
    <property type="entry name" value="Transpos_IS110"/>
</dbReference>
<feature type="domain" description="Transposase IS110-like N-terminal" evidence="1">
    <location>
        <begin position="6"/>
        <end position="146"/>
    </location>
</feature>
<dbReference type="EMBL" id="JBIHSN010000004">
    <property type="protein sequence ID" value="MFH0267328.1"/>
    <property type="molecule type" value="Genomic_DNA"/>
</dbReference>
<comment type="caution">
    <text evidence="3">The sequence shown here is derived from an EMBL/GenBank/DDBJ whole genome shotgun (WGS) entry which is preliminary data.</text>
</comment>
<dbReference type="RefSeq" id="WP_394607117.1">
    <property type="nucleotide sequence ID" value="NZ_JBIHSN010000002.1"/>
</dbReference>
<dbReference type="PANTHER" id="PTHR33055">
    <property type="entry name" value="TRANSPOSASE FOR INSERTION SEQUENCE ELEMENT IS1111A"/>
    <property type="match status" value="1"/>
</dbReference>
<dbReference type="InterPro" id="IPR003346">
    <property type="entry name" value="Transposase_20"/>
</dbReference>
<reference evidence="3 5" key="1">
    <citation type="submission" date="2024-10" db="EMBL/GenBank/DDBJ databases">
        <authorList>
            <person name="Yibar A."/>
            <person name="Saticioglu I.B."/>
            <person name="Duman M."/>
            <person name="Ajmi N."/>
            <person name="Gurler F."/>
            <person name="Ay H."/>
            <person name="Onuk E."/>
            <person name="Guler S."/>
            <person name="Romalde J.L."/>
        </authorList>
    </citation>
    <scope>NUCLEOTIDE SEQUENCE [LARGE SCALE GENOMIC DNA]</scope>
    <source>
        <strain evidence="3 5">14-MA-B</strain>
    </source>
</reference>
<proteinExistence type="predicted"/>
<dbReference type="Proteomes" id="UP001607151">
    <property type="component" value="Unassembled WGS sequence"/>
</dbReference>
<protein>
    <submittedName>
        <fullName evidence="3">IS110 family transposase</fullName>
    </submittedName>
</protein>
<evidence type="ECO:0000313" key="5">
    <source>
        <dbReference type="Proteomes" id="UP001607151"/>
    </source>
</evidence>
<dbReference type="PANTHER" id="PTHR33055:SF3">
    <property type="entry name" value="PUTATIVE TRANSPOSASE FOR IS117-RELATED"/>
    <property type="match status" value="1"/>
</dbReference>
<evidence type="ECO:0000313" key="4">
    <source>
        <dbReference type="EMBL" id="MFH0267328.1"/>
    </source>
</evidence>
<feature type="domain" description="Transposase IS116/IS110/IS902 C-terminal" evidence="2">
    <location>
        <begin position="213"/>
        <end position="291"/>
    </location>
</feature>
<evidence type="ECO:0000259" key="2">
    <source>
        <dbReference type="Pfam" id="PF02371"/>
    </source>
</evidence>
<evidence type="ECO:0000259" key="1">
    <source>
        <dbReference type="Pfam" id="PF01548"/>
    </source>
</evidence>
<keyword evidence="5" id="KW-1185">Reference proteome</keyword>
<dbReference type="NCBIfam" id="NF033542">
    <property type="entry name" value="transpos_IS110"/>
    <property type="match status" value="1"/>
</dbReference>
<dbReference type="InterPro" id="IPR002525">
    <property type="entry name" value="Transp_IS110-like_N"/>
</dbReference>
<name>A0ABW7IUK5_9VIBR</name>
<dbReference type="EMBL" id="JBIHSN010000002">
    <property type="protein sequence ID" value="MFH0264193.1"/>
    <property type="molecule type" value="Genomic_DNA"/>
</dbReference>
<sequence length="340" mass="38094">MKITTAGLDIAKNKFHFYGVNQAGKKLKKRVLTRSEVLPFFSTLEPTLVVIESCGSANHWGRKIIELGHEVKLIAPQYVVPYRRKNKNDFNDAEAIAEAAQRSNMTFVPIKSIEQQDVQMLLRIRDRHVQNRVQLSNQIRGLFAEYGLVIPSLGKAALRKALPEFLEDAENELTASSRILFSELHEELLQLDEVIKAYDKKVDDVSKLNETCSRAQTVVGIGPITAAALYGAIGDGHNFANGRHFSAWCGLVPKQNSTGGKSVLLGITKRGNPYLRTLLNHGARTVLKNCEGKEDKLSLWAQKLKKEKHYNQACIAVANKLARIVWAVISKDEEYQVNYI</sequence>
<dbReference type="Pfam" id="PF01548">
    <property type="entry name" value="DEDD_Tnp_IS110"/>
    <property type="match status" value="1"/>
</dbReference>